<dbReference type="AlphaFoldDB" id="A0A521AUK8"/>
<feature type="transmembrane region" description="Helical" evidence="1">
    <location>
        <begin position="6"/>
        <end position="23"/>
    </location>
</feature>
<keyword evidence="1" id="KW-0812">Transmembrane</keyword>
<feature type="transmembrane region" description="Helical" evidence="1">
    <location>
        <begin position="296"/>
        <end position="317"/>
    </location>
</feature>
<evidence type="ECO:0000313" key="2">
    <source>
        <dbReference type="EMBL" id="SMO38494.1"/>
    </source>
</evidence>
<feature type="transmembrane region" description="Helical" evidence="1">
    <location>
        <begin position="264"/>
        <end position="281"/>
    </location>
</feature>
<keyword evidence="1" id="KW-0472">Membrane</keyword>
<dbReference type="Proteomes" id="UP000315971">
    <property type="component" value="Unassembled WGS sequence"/>
</dbReference>
<feature type="transmembrane region" description="Helical" evidence="1">
    <location>
        <begin position="195"/>
        <end position="219"/>
    </location>
</feature>
<organism evidence="2 3">
    <name type="scientific">Solitalea koreensis</name>
    <dbReference type="NCBI Taxonomy" id="543615"/>
    <lineage>
        <taxon>Bacteria</taxon>
        <taxon>Pseudomonadati</taxon>
        <taxon>Bacteroidota</taxon>
        <taxon>Sphingobacteriia</taxon>
        <taxon>Sphingobacteriales</taxon>
        <taxon>Sphingobacteriaceae</taxon>
        <taxon>Solitalea</taxon>
    </lineage>
</organism>
<dbReference type="RefSeq" id="WP_142601019.1">
    <property type="nucleotide sequence ID" value="NZ_FXSZ01000001.1"/>
</dbReference>
<gene>
    <name evidence="2" type="ORF">SAMN06265350_101412</name>
</gene>
<feature type="transmembrane region" description="Helical" evidence="1">
    <location>
        <begin position="164"/>
        <end position="183"/>
    </location>
</feature>
<reference evidence="2 3" key="1">
    <citation type="submission" date="2017-05" db="EMBL/GenBank/DDBJ databases">
        <authorList>
            <person name="Varghese N."/>
            <person name="Submissions S."/>
        </authorList>
    </citation>
    <scope>NUCLEOTIDE SEQUENCE [LARGE SCALE GENOMIC DNA]</scope>
    <source>
        <strain evidence="2 3">DSM 21342</strain>
    </source>
</reference>
<proteinExistence type="predicted"/>
<keyword evidence="1" id="KW-1133">Transmembrane helix</keyword>
<keyword evidence="3" id="KW-1185">Reference proteome</keyword>
<evidence type="ECO:0000313" key="3">
    <source>
        <dbReference type="Proteomes" id="UP000315971"/>
    </source>
</evidence>
<dbReference type="Pfam" id="PF14093">
    <property type="entry name" value="DUF4271"/>
    <property type="match status" value="1"/>
</dbReference>
<evidence type="ECO:0000256" key="1">
    <source>
        <dbReference type="SAM" id="Phobius"/>
    </source>
</evidence>
<accession>A0A521AUK8</accession>
<sequence>MRQLTIFLRVFFLFILVSVNTLAQDSSHITLKRTSSTNSYNQAYAPKYKLDSAFNAYLKPIKLDSIRTAKEDSSMQVVNAKFFDYLHLKRKTAIESKNEKYQTGAERKFYQQWNVFALLSVLCLFVLISYFFAKDIYAILQGFINNRILNLVIRDNNVLNSESFLFIALFISLTYAYLLKLLFGIDELFHFDGWAAYVALAGCVMVFFGVKTILLRLAGALFSVKSLVNNYISIVYITFCAFSLIIFPLLIFYTLGPKSISSQLLIVFVVLLVLSLVYQYLRGILYISSNFQFPKFYFIVYLCAFEICPLIILYKVLLN</sequence>
<dbReference type="EMBL" id="FXSZ01000001">
    <property type="protein sequence ID" value="SMO38494.1"/>
    <property type="molecule type" value="Genomic_DNA"/>
</dbReference>
<feature type="transmembrane region" description="Helical" evidence="1">
    <location>
        <begin position="231"/>
        <end position="252"/>
    </location>
</feature>
<feature type="transmembrane region" description="Helical" evidence="1">
    <location>
        <begin position="115"/>
        <end position="133"/>
    </location>
</feature>
<protein>
    <recommendedName>
        <fullName evidence="4">DUF4271 domain-containing protein</fullName>
    </recommendedName>
</protein>
<dbReference type="OrthoDB" id="1494583at2"/>
<evidence type="ECO:0008006" key="4">
    <source>
        <dbReference type="Google" id="ProtNLM"/>
    </source>
</evidence>
<dbReference type="InterPro" id="IPR025367">
    <property type="entry name" value="DUF4271"/>
</dbReference>
<name>A0A521AUK8_9SPHI</name>